<dbReference type="OrthoDB" id="672832at2759"/>
<gene>
    <name evidence="1" type="ORF">ACHHYP_11255</name>
</gene>
<name>A0A1V9YJI3_ACHHY</name>
<sequence>MAKGYNQYGRPWLVYDEPKGAIFCTTCKLAKLTSIFTQGSYVGGLNKVLKVQAVKDHGATFDAATQTQTNNVTATDLGVTEMPIQEWSMHAMRCAYFLAAHNLPPRLMASLTCLVHDTIKTYVGERSFATLPGLCRSYANNQAAMELIGFCATEILASSVAAIAEA</sequence>
<accession>A0A1V9YJI3</accession>
<evidence type="ECO:0000313" key="1">
    <source>
        <dbReference type="EMBL" id="OQR85865.1"/>
    </source>
</evidence>
<organism evidence="1 2">
    <name type="scientific">Achlya hypogyna</name>
    <name type="common">Oomycete</name>
    <name type="synonym">Protoachlya hypogyna</name>
    <dbReference type="NCBI Taxonomy" id="1202772"/>
    <lineage>
        <taxon>Eukaryota</taxon>
        <taxon>Sar</taxon>
        <taxon>Stramenopiles</taxon>
        <taxon>Oomycota</taxon>
        <taxon>Saprolegniomycetes</taxon>
        <taxon>Saprolegniales</taxon>
        <taxon>Achlyaceae</taxon>
        <taxon>Achlya</taxon>
    </lineage>
</organism>
<evidence type="ECO:0000313" key="2">
    <source>
        <dbReference type="Proteomes" id="UP000243579"/>
    </source>
</evidence>
<protein>
    <submittedName>
        <fullName evidence="1">Uncharacterized protein</fullName>
    </submittedName>
</protein>
<dbReference type="EMBL" id="JNBR01001571">
    <property type="protein sequence ID" value="OQR85865.1"/>
    <property type="molecule type" value="Genomic_DNA"/>
</dbReference>
<dbReference type="AlphaFoldDB" id="A0A1V9YJI3"/>
<comment type="caution">
    <text evidence="1">The sequence shown here is derived from an EMBL/GenBank/DDBJ whole genome shotgun (WGS) entry which is preliminary data.</text>
</comment>
<reference evidence="1 2" key="1">
    <citation type="journal article" date="2014" name="Genome Biol. Evol.">
        <title>The secreted proteins of Achlya hypogyna and Thraustotheca clavata identify the ancestral oomycete secretome and reveal gene acquisitions by horizontal gene transfer.</title>
        <authorList>
            <person name="Misner I."/>
            <person name="Blouin N."/>
            <person name="Leonard G."/>
            <person name="Richards T.A."/>
            <person name="Lane C.E."/>
        </authorList>
    </citation>
    <scope>NUCLEOTIDE SEQUENCE [LARGE SCALE GENOMIC DNA]</scope>
    <source>
        <strain evidence="1 2">ATCC 48635</strain>
    </source>
</reference>
<keyword evidence="2" id="KW-1185">Reference proteome</keyword>
<proteinExistence type="predicted"/>
<dbReference type="Proteomes" id="UP000243579">
    <property type="component" value="Unassembled WGS sequence"/>
</dbReference>